<evidence type="ECO:0000256" key="4">
    <source>
        <dbReference type="ARBA" id="ARBA00022842"/>
    </source>
</evidence>
<dbReference type="NCBIfam" id="TIGR01488">
    <property type="entry name" value="HAD-SF-IB"/>
    <property type="match status" value="1"/>
</dbReference>
<evidence type="ECO:0000256" key="1">
    <source>
        <dbReference type="ARBA" id="ARBA00009184"/>
    </source>
</evidence>
<protein>
    <submittedName>
        <fullName evidence="5">HAD family hydrolase</fullName>
    </submittedName>
</protein>
<dbReference type="RefSeq" id="WP_128221867.1">
    <property type="nucleotide sequence ID" value="NZ_CP034929.1"/>
</dbReference>
<evidence type="ECO:0000256" key="2">
    <source>
        <dbReference type="ARBA" id="ARBA00022723"/>
    </source>
</evidence>
<dbReference type="NCBIfam" id="TIGR01490">
    <property type="entry name" value="HAD-SF-IB-hyp1"/>
    <property type="match status" value="1"/>
</dbReference>
<dbReference type="EMBL" id="JBHSQI010000005">
    <property type="protein sequence ID" value="MFC6153904.1"/>
    <property type="molecule type" value="Genomic_DNA"/>
</dbReference>
<keyword evidence="4" id="KW-0460">Magnesium</keyword>
<keyword evidence="3 5" id="KW-0378">Hydrolase</keyword>
<dbReference type="InterPro" id="IPR050582">
    <property type="entry name" value="HAD-like_SerB"/>
</dbReference>
<dbReference type="GO" id="GO:0016787">
    <property type="term" value="F:hydrolase activity"/>
    <property type="evidence" value="ECO:0007669"/>
    <property type="project" value="UniProtKB-KW"/>
</dbReference>
<dbReference type="PANTHER" id="PTHR43344">
    <property type="entry name" value="PHOSPHOSERINE PHOSPHATASE"/>
    <property type="match status" value="1"/>
</dbReference>
<evidence type="ECO:0000313" key="6">
    <source>
        <dbReference type="Proteomes" id="UP001596098"/>
    </source>
</evidence>
<sequence>MTRPEAAFFDLDKTIIAASSVLAFSKPFTEGGLITKRAMLRSAYSQLVFTVGGADHDQMEKMRLFLSGLVKGWDVAQVREIVAQTLSEIVDPLVYAEAVALMREHQEAGRHVIIVSASGFDVVEPIGRMLGADGVVATVLEVSEDGKYTGEISRYVYAEEKAAAIRDLAAEHDYDLDASYAYSDSVTDVPMLSSVGHPFVVNPDKELRKEAETREWPVLEFARPVGLEPKREIVPSAPRLAALAVTSAVAVGGYVWANTRRGGARA</sequence>
<keyword evidence="6" id="KW-1185">Reference proteome</keyword>
<dbReference type="CDD" id="cd02612">
    <property type="entry name" value="HAD_PGPPase"/>
    <property type="match status" value="1"/>
</dbReference>
<comment type="similarity">
    <text evidence="1">Belongs to the HAD-like hydrolase superfamily. SerB family.</text>
</comment>
<dbReference type="InterPro" id="IPR023214">
    <property type="entry name" value="HAD_sf"/>
</dbReference>
<keyword evidence="2" id="KW-0479">Metal-binding</keyword>
<name>A0ABW1QWI7_9ACTN</name>
<dbReference type="InterPro" id="IPR006385">
    <property type="entry name" value="HAD_hydro_SerB1"/>
</dbReference>
<dbReference type="Proteomes" id="UP001596098">
    <property type="component" value="Unassembled WGS sequence"/>
</dbReference>
<organism evidence="5 6">
    <name type="scientific">Nocardioides yefusunii</name>
    <dbReference type="NCBI Taxonomy" id="2500546"/>
    <lineage>
        <taxon>Bacteria</taxon>
        <taxon>Bacillati</taxon>
        <taxon>Actinomycetota</taxon>
        <taxon>Actinomycetes</taxon>
        <taxon>Propionibacteriales</taxon>
        <taxon>Nocardioidaceae</taxon>
        <taxon>Nocardioides</taxon>
    </lineage>
</organism>
<reference evidence="6" key="1">
    <citation type="journal article" date="2019" name="Int. J. Syst. Evol. Microbiol.">
        <title>The Global Catalogue of Microorganisms (GCM) 10K type strain sequencing project: providing services to taxonomists for standard genome sequencing and annotation.</title>
        <authorList>
            <consortium name="The Broad Institute Genomics Platform"/>
            <consortium name="The Broad Institute Genome Sequencing Center for Infectious Disease"/>
            <person name="Wu L."/>
            <person name="Ma J."/>
        </authorList>
    </citation>
    <scope>NUCLEOTIDE SEQUENCE [LARGE SCALE GENOMIC DNA]</scope>
    <source>
        <strain evidence="6">DFY28</strain>
    </source>
</reference>
<dbReference type="InterPro" id="IPR036412">
    <property type="entry name" value="HAD-like_sf"/>
</dbReference>
<evidence type="ECO:0000313" key="5">
    <source>
        <dbReference type="EMBL" id="MFC6153904.1"/>
    </source>
</evidence>
<dbReference type="SUPFAM" id="SSF56784">
    <property type="entry name" value="HAD-like"/>
    <property type="match status" value="1"/>
</dbReference>
<dbReference type="PANTHER" id="PTHR43344:SF13">
    <property type="entry name" value="PHOSPHATASE RV3661-RELATED"/>
    <property type="match status" value="1"/>
</dbReference>
<gene>
    <name evidence="5" type="ORF">ACFPWU_09565</name>
</gene>
<dbReference type="Gene3D" id="1.20.1440.100">
    <property type="entry name" value="SG protein - dephosphorylation function"/>
    <property type="match status" value="1"/>
</dbReference>
<dbReference type="Gene3D" id="3.40.50.1000">
    <property type="entry name" value="HAD superfamily/HAD-like"/>
    <property type="match status" value="1"/>
</dbReference>
<dbReference type="Pfam" id="PF12710">
    <property type="entry name" value="HAD"/>
    <property type="match status" value="1"/>
</dbReference>
<proteinExistence type="inferred from homology"/>
<accession>A0ABW1QWI7</accession>
<comment type="caution">
    <text evidence="5">The sequence shown here is derived from an EMBL/GenBank/DDBJ whole genome shotgun (WGS) entry which is preliminary data.</text>
</comment>
<evidence type="ECO:0000256" key="3">
    <source>
        <dbReference type="ARBA" id="ARBA00022801"/>
    </source>
</evidence>